<accession>A0AAD9D439</accession>
<dbReference type="Proteomes" id="UP001224775">
    <property type="component" value="Unassembled WGS sequence"/>
</dbReference>
<evidence type="ECO:0000313" key="3">
    <source>
        <dbReference type="Proteomes" id="UP001224775"/>
    </source>
</evidence>
<evidence type="ECO:0000256" key="1">
    <source>
        <dbReference type="SAM" id="MobiDB-lite"/>
    </source>
</evidence>
<name>A0AAD9D439_9STRA</name>
<proteinExistence type="predicted"/>
<feature type="region of interest" description="Disordered" evidence="1">
    <location>
        <begin position="134"/>
        <end position="164"/>
    </location>
</feature>
<dbReference type="AlphaFoldDB" id="A0AAD9D439"/>
<dbReference type="EMBL" id="JATAAI010000052">
    <property type="protein sequence ID" value="KAK1733226.1"/>
    <property type="molecule type" value="Genomic_DNA"/>
</dbReference>
<gene>
    <name evidence="2" type="ORF">QTG54_016083</name>
</gene>
<feature type="region of interest" description="Disordered" evidence="1">
    <location>
        <begin position="188"/>
        <end position="218"/>
    </location>
</feature>
<keyword evidence="3" id="KW-1185">Reference proteome</keyword>
<evidence type="ECO:0000313" key="2">
    <source>
        <dbReference type="EMBL" id="KAK1733226.1"/>
    </source>
</evidence>
<protein>
    <submittedName>
        <fullName evidence="2">Uncharacterized protein</fullName>
    </submittedName>
</protein>
<feature type="compositionally biased region" description="Basic and acidic residues" evidence="1">
    <location>
        <begin position="197"/>
        <end position="218"/>
    </location>
</feature>
<organism evidence="2 3">
    <name type="scientific">Skeletonema marinoi</name>
    <dbReference type="NCBI Taxonomy" id="267567"/>
    <lineage>
        <taxon>Eukaryota</taxon>
        <taxon>Sar</taxon>
        <taxon>Stramenopiles</taxon>
        <taxon>Ochrophyta</taxon>
        <taxon>Bacillariophyta</taxon>
        <taxon>Coscinodiscophyceae</taxon>
        <taxon>Thalassiosirophycidae</taxon>
        <taxon>Thalassiosirales</taxon>
        <taxon>Skeletonemataceae</taxon>
        <taxon>Skeletonema</taxon>
        <taxon>Skeletonema marinoi-dohrnii complex</taxon>
    </lineage>
</organism>
<reference evidence="2" key="1">
    <citation type="submission" date="2023-06" db="EMBL/GenBank/DDBJ databases">
        <title>Survivors Of The Sea: Transcriptome response of Skeletonema marinoi to long-term dormancy.</title>
        <authorList>
            <person name="Pinder M.I.M."/>
            <person name="Kourtchenko O."/>
            <person name="Robertson E.K."/>
            <person name="Larsson T."/>
            <person name="Maumus F."/>
            <person name="Osuna-Cruz C.M."/>
            <person name="Vancaester E."/>
            <person name="Stenow R."/>
            <person name="Vandepoele K."/>
            <person name="Ploug H."/>
            <person name="Bruchert V."/>
            <person name="Godhe A."/>
            <person name="Topel M."/>
        </authorList>
    </citation>
    <scope>NUCLEOTIDE SEQUENCE</scope>
    <source>
        <strain evidence="2">R05AC</strain>
    </source>
</reference>
<sequence>MGQRSNDAAMKDAKIKLREVECAKGMGQKASARYTYAAVMHVQIKLRTEVYVGGMEELDYAGAKDAQIKLRKEECALGTEERHYAELRDVQIKFRVEACATGMEQRYYDKGEEAFPERGPSSVSRNLRVARDGSSMDIASRGKAAAATRKRKPSADIHNGDDDDRALKKVARKQYRYECSAEGCKKAAQQGGVQQTWREKTMQERRMHKSSSERRNVC</sequence>
<comment type="caution">
    <text evidence="2">The sequence shown here is derived from an EMBL/GenBank/DDBJ whole genome shotgun (WGS) entry which is preliminary data.</text>
</comment>